<accession>A0A920C7D1</accession>
<sequence>MKGVFDRIEGNSAVILIEEEKAELVVPVNELPNGSKVNTIFSIDKVDEKYHIIGIDQIAEQEAKEKTSNLLAKLRAKSTGSKFKND</sequence>
<evidence type="ECO:0000313" key="2">
    <source>
        <dbReference type="Proteomes" id="UP000676917"/>
    </source>
</evidence>
<keyword evidence="2" id="KW-1185">Reference proteome</keyword>
<evidence type="ECO:0000313" key="1">
    <source>
        <dbReference type="EMBL" id="GIO27054.1"/>
    </source>
</evidence>
<evidence type="ECO:0008006" key="3">
    <source>
        <dbReference type="Google" id="ProtNLM"/>
    </source>
</evidence>
<comment type="caution">
    <text evidence="1">The sequence shown here is derived from an EMBL/GenBank/DDBJ whole genome shotgun (WGS) entry which is preliminary data.</text>
</comment>
<gene>
    <name evidence="1" type="ORF">J43TS3_16650</name>
</gene>
<name>A0A920C7D1_9BACI</name>
<dbReference type="Pfam" id="PF11213">
    <property type="entry name" value="DUF3006"/>
    <property type="match status" value="1"/>
</dbReference>
<dbReference type="InterPro" id="IPR021377">
    <property type="entry name" value="DUF3006"/>
</dbReference>
<reference evidence="1" key="1">
    <citation type="submission" date="2021-03" db="EMBL/GenBank/DDBJ databases">
        <title>Antimicrobial resistance genes in bacteria isolated from Japanese honey, and their potential for conferring macrolide and lincosamide resistance in the American foulbrood pathogen Paenibacillus larvae.</title>
        <authorList>
            <person name="Okamoto M."/>
            <person name="Kumagai M."/>
            <person name="Kanamori H."/>
            <person name="Takamatsu D."/>
        </authorList>
    </citation>
    <scope>NUCLEOTIDE SEQUENCE</scope>
    <source>
        <strain evidence="1">J43TS3</strain>
    </source>
</reference>
<proteinExistence type="predicted"/>
<dbReference type="EMBL" id="BORP01000002">
    <property type="protein sequence ID" value="GIO27054.1"/>
    <property type="molecule type" value="Genomic_DNA"/>
</dbReference>
<dbReference type="RefSeq" id="WP_212920534.1">
    <property type="nucleotide sequence ID" value="NZ_BORP01000002.1"/>
</dbReference>
<organism evidence="1 2">
    <name type="scientific">Ornithinibacillus bavariensis</name>
    <dbReference type="NCBI Taxonomy" id="545502"/>
    <lineage>
        <taxon>Bacteria</taxon>
        <taxon>Bacillati</taxon>
        <taxon>Bacillota</taxon>
        <taxon>Bacilli</taxon>
        <taxon>Bacillales</taxon>
        <taxon>Bacillaceae</taxon>
        <taxon>Ornithinibacillus</taxon>
    </lineage>
</organism>
<dbReference type="AlphaFoldDB" id="A0A920C7D1"/>
<protein>
    <recommendedName>
        <fullName evidence="3">DUF3006 domain-containing protein</fullName>
    </recommendedName>
</protein>
<dbReference type="Proteomes" id="UP000676917">
    <property type="component" value="Unassembled WGS sequence"/>
</dbReference>